<sequence>MYQQIIANPIPNLPQEVTRLNEALEAIRAGYHAGNEPLLSLPSARDDLTAIRTLADHLRENFSDVVILGTGGSSLGAQALTALKGLQLSRDEAVTRLHFPDNLGSHSMETFLRDLNLRRTHFVVISKSGGTAETLAQFIACFSAMRLRLTRRDLPQHFTLIVEPGDNPLRRFAKRWKLTVHDHDPKLGGRYSVFSLVGMLPAMIADLDAVAVREGAEHVLLQAVNARRSHEVPAAVGAGLIYALKATRDININVLMPYDGRLERFAAWYQQLWAESVGKNGRGTTPVRALGPVDQHSQLQLFLDGPADKFFTIITTDQSGEGPVIDSALADDPDLGYLAGRTIGDLVTAEGLATIAALKARGCPIRHIQLKQINERTLGALMMHFMLETVIGAHLFEVNAYDQPAVELGKQLTREYLKAGRGPLAIDSDAAVKVVH</sequence>
<keyword evidence="4 8" id="KW-0312">Gluconeogenesis</keyword>
<gene>
    <name evidence="9" type="ORF">NYP16_12160</name>
</gene>
<dbReference type="GO" id="GO:0004347">
    <property type="term" value="F:glucose-6-phosphate isomerase activity"/>
    <property type="evidence" value="ECO:0007669"/>
    <property type="project" value="UniProtKB-EC"/>
</dbReference>
<dbReference type="InterPro" id="IPR035482">
    <property type="entry name" value="SIS_PGI_2"/>
</dbReference>
<proteinExistence type="inferred from homology"/>
<name>A0A9X3TZ94_9PROT</name>
<evidence type="ECO:0000256" key="2">
    <source>
        <dbReference type="ARBA" id="ARBA00006604"/>
    </source>
</evidence>
<dbReference type="PROSITE" id="PS00174">
    <property type="entry name" value="P_GLUCOSE_ISOMERASE_2"/>
    <property type="match status" value="1"/>
</dbReference>
<dbReference type="PANTHER" id="PTHR11469">
    <property type="entry name" value="GLUCOSE-6-PHOSPHATE ISOMERASE"/>
    <property type="match status" value="1"/>
</dbReference>
<dbReference type="PRINTS" id="PR00662">
    <property type="entry name" value="G6PISOMERASE"/>
</dbReference>
<dbReference type="GO" id="GO:0006096">
    <property type="term" value="P:glycolytic process"/>
    <property type="evidence" value="ECO:0007669"/>
    <property type="project" value="UniProtKB-KW"/>
</dbReference>
<dbReference type="Pfam" id="PF00342">
    <property type="entry name" value="PGI"/>
    <property type="match status" value="2"/>
</dbReference>
<evidence type="ECO:0000256" key="3">
    <source>
        <dbReference type="ARBA" id="ARBA00011952"/>
    </source>
</evidence>
<comment type="pathway">
    <text evidence="1 8">Carbohydrate degradation; glycolysis; D-glyceraldehyde 3-phosphate and glycerone phosphate from D-glucose: step 2/4.</text>
</comment>
<dbReference type="InterPro" id="IPR046348">
    <property type="entry name" value="SIS_dom_sf"/>
</dbReference>
<organism evidence="9 10">
    <name type="scientific">Govanella unica</name>
    <dbReference type="NCBI Taxonomy" id="2975056"/>
    <lineage>
        <taxon>Bacteria</taxon>
        <taxon>Pseudomonadati</taxon>
        <taxon>Pseudomonadota</taxon>
        <taxon>Alphaproteobacteria</taxon>
        <taxon>Emcibacterales</taxon>
        <taxon>Govanellaceae</taxon>
        <taxon>Govanella</taxon>
    </lineage>
</organism>
<dbReference type="GO" id="GO:0048029">
    <property type="term" value="F:monosaccharide binding"/>
    <property type="evidence" value="ECO:0007669"/>
    <property type="project" value="TreeGrafter"/>
</dbReference>
<dbReference type="SUPFAM" id="SSF53697">
    <property type="entry name" value="SIS domain"/>
    <property type="match status" value="1"/>
</dbReference>
<dbReference type="CDD" id="cd05015">
    <property type="entry name" value="SIS_PGI_1"/>
    <property type="match status" value="1"/>
</dbReference>
<evidence type="ECO:0000256" key="6">
    <source>
        <dbReference type="ARBA" id="ARBA00023235"/>
    </source>
</evidence>
<evidence type="ECO:0000313" key="9">
    <source>
        <dbReference type="EMBL" id="MDA5194706.1"/>
    </source>
</evidence>
<dbReference type="GO" id="GO:0006094">
    <property type="term" value="P:gluconeogenesis"/>
    <property type="evidence" value="ECO:0007669"/>
    <property type="project" value="UniProtKB-KW"/>
</dbReference>
<dbReference type="PROSITE" id="PS51463">
    <property type="entry name" value="P_GLUCOSE_ISOMERASE_3"/>
    <property type="match status" value="1"/>
</dbReference>
<reference evidence="9" key="2">
    <citation type="journal article" date="2023" name="Syst. Appl. Microbiol.">
        <title>Govania unica gen. nov., sp. nov., a rare biosphere bacterium that represents a novel family in the class Alphaproteobacteria.</title>
        <authorList>
            <person name="Vandamme P."/>
            <person name="Peeters C."/>
            <person name="Hettiarachchi A."/>
            <person name="Cnockaert M."/>
            <person name="Carlier A."/>
        </authorList>
    </citation>
    <scope>NUCLEOTIDE SEQUENCE</scope>
    <source>
        <strain evidence="9">LMG 31809</strain>
    </source>
</reference>
<evidence type="ECO:0000256" key="5">
    <source>
        <dbReference type="ARBA" id="ARBA00023152"/>
    </source>
</evidence>
<evidence type="ECO:0000256" key="7">
    <source>
        <dbReference type="ARBA" id="ARBA00029321"/>
    </source>
</evidence>
<dbReference type="EC" id="5.3.1.9" evidence="3 8"/>
<dbReference type="RefSeq" id="WP_274944411.1">
    <property type="nucleotide sequence ID" value="NZ_JANWOI010000004.1"/>
</dbReference>
<dbReference type="Gene3D" id="3.40.50.10490">
    <property type="entry name" value="Glucose-6-phosphate isomerase like protein, domain 1"/>
    <property type="match status" value="2"/>
</dbReference>
<keyword evidence="6 8" id="KW-0413">Isomerase</keyword>
<protein>
    <recommendedName>
        <fullName evidence="3 8">Glucose-6-phosphate isomerase</fullName>
        <ecNumber evidence="3 8">5.3.1.9</ecNumber>
    </recommendedName>
</protein>
<keyword evidence="10" id="KW-1185">Reference proteome</keyword>
<dbReference type="EMBL" id="JANWOI010000004">
    <property type="protein sequence ID" value="MDA5194706.1"/>
    <property type="molecule type" value="Genomic_DNA"/>
</dbReference>
<dbReference type="Proteomes" id="UP001141619">
    <property type="component" value="Unassembled WGS sequence"/>
</dbReference>
<reference evidence="9" key="1">
    <citation type="submission" date="2022-08" db="EMBL/GenBank/DDBJ databases">
        <authorList>
            <person name="Vandamme P."/>
            <person name="Hettiarachchi A."/>
            <person name="Peeters C."/>
            <person name="Cnockaert M."/>
            <person name="Carlier A."/>
        </authorList>
    </citation>
    <scope>NUCLEOTIDE SEQUENCE</scope>
    <source>
        <strain evidence="9">LMG 31809</strain>
    </source>
</reference>
<evidence type="ECO:0000256" key="4">
    <source>
        <dbReference type="ARBA" id="ARBA00022432"/>
    </source>
</evidence>
<dbReference type="InterPro" id="IPR001672">
    <property type="entry name" value="G6P_Isomerase"/>
</dbReference>
<accession>A0A9X3TZ94</accession>
<dbReference type="InterPro" id="IPR018189">
    <property type="entry name" value="Phosphoglucose_isomerase_CS"/>
</dbReference>
<dbReference type="PANTHER" id="PTHR11469:SF1">
    <property type="entry name" value="GLUCOSE-6-PHOSPHATE ISOMERASE"/>
    <property type="match status" value="1"/>
</dbReference>
<comment type="similarity">
    <text evidence="2 8">Belongs to the GPI family.</text>
</comment>
<evidence type="ECO:0000256" key="1">
    <source>
        <dbReference type="ARBA" id="ARBA00004926"/>
    </source>
</evidence>
<evidence type="ECO:0000256" key="8">
    <source>
        <dbReference type="RuleBase" id="RU000612"/>
    </source>
</evidence>
<comment type="catalytic activity">
    <reaction evidence="7 8">
        <text>alpha-D-glucose 6-phosphate = beta-D-fructose 6-phosphate</text>
        <dbReference type="Rhea" id="RHEA:11816"/>
        <dbReference type="ChEBI" id="CHEBI:57634"/>
        <dbReference type="ChEBI" id="CHEBI:58225"/>
        <dbReference type="EC" id="5.3.1.9"/>
    </reaction>
</comment>
<dbReference type="InterPro" id="IPR035476">
    <property type="entry name" value="SIS_PGI_1"/>
</dbReference>
<dbReference type="AlphaFoldDB" id="A0A9X3TZ94"/>
<dbReference type="GO" id="GO:0005829">
    <property type="term" value="C:cytosol"/>
    <property type="evidence" value="ECO:0007669"/>
    <property type="project" value="TreeGrafter"/>
</dbReference>
<dbReference type="CDD" id="cd05016">
    <property type="entry name" value="SIS_PGI_2"/>
    <property type="match status" value="1"/>
</dbReference>
<dbReference type="GO" id="GO:0051156">
    <property type="term" value="P:glucose 6-phosphate metabolic process"/>
    <property type="evidence" value="ECO:0007669"/>
    <property type="project" value="TreeGrafter"/>
</dbReference>
<comment type="caution">
    <text evidence="9">The sequence shown here is derived from an EMBL/GenBank/DDBJ whole genome shotgun (WGS) entry which is preliminary data.</text>
</comment>
<evidence type="ECO:0000313" key="10">
    <source>
        <dbReference type="Proteomes" id="UP001141619"/>
    </source>
</evidence>
<keyword evidence="5 8" id="KW-0324">Glycolysis</keyword>
<dbReference type="GO" id="GO:0097367">
    <property type="term" value="F:carbohydrate derivative binding"/>
    <property type="evidence" value="ECO:0007669"/>
    <property type="project" value="InterPro"/>
</dbReference>